<evidence type="ECO:0000313" key="1">
    <source>
        <dbReference type="EMBL" id="JAH80992.1"/>
    </source>
</evidence>
<dbReference type="EMBL" id="GBXM01027585">
    <property type="protein sequence ID" value="JAH80992.1"/>
    <property type="molecule type" value="Transcribed_RNA"/>
</dbReference>
<protein>
    <submittedName>
        <fullName evidence="1">Uncharacterized protein</fullName>
    </submittedName>
</protein>
<reference evidence="1" key="2">
    <citation type="journal article" date="2015" name="Fish Shellfish Immunol.">
        <title>Early steps in the European eel (Anguilla anguilla)-Vibrio vulnificus interaction in the gills: Role of the RtxA13 toxin.</title>
        <authorList>
            <person name="Callol A."/>
            <person name="Pajuelo D."/>
            <person name="Ebbesson L."/>
            <person name="Teles M."/>
            <person name="MacKenzie S."/>
            <person name="Amaro C."/>
        </authorList>
    </citation>
    <scope>NUCLEOTIDE SEQUENCE</scope>
</reference>
<reference evidence="1" key="1">
    <citation type="submission" date="2014-11" db="EMBL/GenBank/DDBJ databases">
        <authorList>
            <person name="Amaro Gonzalez C."/>
        </authorList>
    </citation>
    <scope>NUCLEOTIDE SEQUENCE</scope>
</reference>
<proteinExistence type="predicted"/>
<name>A0A0E9VSH3_ANGAN</name>
<organism evidence="1">
    <name type="scientific">Anguilla anguilla</name>
    <name type="common">European freshwater eel</name>
    <name type="synonym">Muraena anguilla</name>
    <dbReference type="NCBI Taxonomy" id="7936"/>
    <lineage>
        <taxon>Eukaryota</taxon>
        <taxon>Metazoa</taxon>
        <taxon>Chordata</taxon>
        <taxon>Craniata</taxon>
        <taxon>Vertebrata</taxon>
        <taxon>Euteleostomi</taxon>
        <taxon>Actinopterygii</taxon>
        <taxon>Neopterygii</taxon>
        <taxon>Teleostei</taxon>
        <taxon>Anguilliformes</taxon>
        <taxon>Anguillidae</taxon>
        <taxon>Anguilla</taxon>
    </lineage>
</organism>
<sequence length="45" mass="5238">MTGYRPPVKDPLTKSKGYYFSNIYPTLFEATSSHRWENRSAVEVI</sequence>
<accession>A0A0E9VSH3</accession>
<dbReference type="AlphaFoldDB" id="A0A0E9VSH3"/>